<accession>A0A239M840</accession>
<sequence length="291" mass="30915">MSRRGAWALGALVAAEAVLAACLVAGVPVPEPVLWGAELCMTAVLLWRLPRAVRAHRDARRRGLTRRAAAWTALCDTVPAPARRLIRHELALSVSLVRWIARRPHGVGEGAVAVPYTGAQTATMYGFLFVSVVETVVLALVIPWPVVHAVTLVIDVWGCFFVLAMHAACVVRPHVVGADGSLRLRYGALVDIRVPAGRIAAARVDRRFPDGRLVTLAGDGTVDLVVGGQTTVTVELTEPVTFLRPLGAPVEARVLRFHADDPRAAVAALGVGAVPGARVTLPSPAVDVPRR</sequence>
<evidence type="ECO:0000313" key="3">
    <source>
        <dbReference type="Proteomes" id="UP000198280"/>
    </source>
</evidence>
<name>A0A239M840_9ACTN</name>
<dbReference type="EMBL" id="FZOF01000023">
    <property type="protein sequence ID" value="SNT38886.1"/>
    <property type="molecule type" value="Genomic_DNA"/>
</dbReference>
<dbReference type="Proteomes" id="UP000198280">
    <property type="component" value="Unassembled WGS sequence"/>
</dbReference>
<keyword evidence="1" id="KW-0812">Transmembrane</keyword>
<evidence type="ECO:0000256" key="1">
    <source>
        <dbReference type="SAM" id="Phobius"/>
    </source>
</evidence>
<keyword evidence="3" id="KW-1185">Reference proteome</keyword>
<reference evidence="2 3" key="1">
    <citation type="submission" date="2017-06" db="EMBL/GenBank/DDBJ databases">
        <authorList>
            <person name="Kim H.J."/>
            <person name="Triplett B.A."/>
        </authorList>
    </citation>
    <scope>NUCLEOTIDE SEQUENCE [LARGE SCALE GENOMIC DNA]</scope>
    <source>
        <strain evidence="2 3">CGMCC 4.1858</strain>
    </source>
</reference>
<dbReference type="RefSeq" id="WP_245939152.1">
    <property type="nucleotide sequence ID" value="NZ_FZOF01000023.1"/>
</dbReference>
<organism evidence="2 3">
    <name type="scientific">Actinacidiphila glaucinigra</name>
    <dbReference type="NCBI Taxonomy" id="235986"/>
    <lineage>
        <taxon>Bacteria</taxon>
        <taxon>Bacillati</taxon>
        <taxon>Actinomycetota</taxon>
        <taxon>Actinomycetes</taxon>
        <taxon>Kitasatosporales</taxon>
        <taxon>Streptomycetaceae</taxon>
        <taxon>Actinacidiphila</taxon>
    </lineage>
</organism>
<keyword evidence="1" id="KW-0472">Membrane</keyword>
<protein>
    <submittedName>
        <fullName evidence="2">Uncharacterized protein</fullName>
    </submittedName>
</protein>
<evidence type="ECO:0000313" key="2">
    <source>
        <dbReference type="EMBL" id="SNT38886.1"/>
    </source>
</evidence>
<dbReference type="AlphaFoldDB" id="A0A239M840"/>
<feature type="transmembrane region" description="Helical" evidence="1">
    <location>
        <begin position="152"/>
        <end position="175"/>
    </location>
</feature>
<keyword evidence="1" id="KW-1133">Transmembrane helix</keyword>
<gene>
    <name evidence="2" type="ORF">SAMN05216252_12335</name>
</gene>
<proteinExistence type="predicted"/>
<feature type="transmembrane region" description="Helical" evidence="1">
    <location>
        <begin position="36"/>
        <end position="53"/>
    </location>
</feature>
<feature type="transmembrane region" description="Helical" evidence="1">
    <location>
        <begin position="125"/>
        <end position="146"/>
    </location>
</feature>